<dbReference type="SUPFAM" id="SSF50249">
    <property type="entry name" value="Nucleic acid-binding proteins"/>
    <property type="match status" value="1"/>
</dbReference>
<reference evidence="5 6" key="1">
    <citation type="journal article" date="2017" name="BMC Genomics">
        <title>Genome sequencing of 39 Akkermansia muciniphila isolates reveals its population structure, genomic and functional diverisity, and global distribution in mammalian gut microbiotas.</title>
        <authorList>
            <person name="Guo X."/>
            <person name="Li S."/>
            <person name="Zhang J."/>
            <person name="Wu F."/>
            <person name="Li X."/>
            <person name="Wu D."/>
            <person name="Zhang M."/>
            <person name="Ou Z."/>
            <person name="Jie Z."/>
            <person name="Yan Q."/>
            <person name="Li P."/>
            <person name="Yi J."/>
            <person name="Peng Y."/>
        </authorList>
    </citation>
    <scope>NUCLEOTIDE SEQUENCE [LARGE SCALE GENOMIC DNA]</scope>
    <source>
        <strain evidence="5 6">GP24</strain>
    </source>
</reference>
<dbReference type="NCBIfam" id="TIGR00621">
    <property type="entry name" value="ssb"/>
    <property type="match status" value="1"/>
</dbReference>
<comment type="subunit">
    <text evidence="2">Homotetramer.</text>
</comment>
<keyword evidence="2" id="KW-0227">DNA damage</keyword>
<dbReference type="InterPro" id="IPR012340">
    <property type="entry name" value="NA-bd_OB-fold"/>
</dbReference>
<dbReference type="GO" id="GO:0006281">
    <property type="term" value="P:DNA repair"/>
    <property type="evidence" value="ECO:0007669"/>
    <property type="project" value="UniProtKB-UniRule"/>
</dbReference>
<evidence type="ECO:0000256" key="3">
    <source>
        <dbReference type="PIRNR" id="PIRNR002070"/>
    </source>
</evidence>
<dbReference type="OrthoDB" id="9809878at2"/>
<comment type="caution">
    <text evidence="2">Lacks conserved residue(s) required for the propagation of feature annotation.</text>
</comment>
<dbReference type="PANTHER" id="PTHR10302:SF27">
    <property type="entry name" value="SINGLE-STRANDED DNA-BINDING PROTEIN"/>
    <property type="match status" value="1"/>
</dbReference>
<dbReference type="Pfam" id="PF00436">
    <property type="entry name" value="SSB"/>
    <property type="match status" value="1"/>
</dbReference>
<feature type="region of interest" description="Disordered" evidence="4">
    <location>
        <begin position="106"/>
        <end position="168"/>
    </location>
</feature>
<proteinExistence type="inferred from homology"/>
<accession>A0A2N8HGX2</accession>
<dbReference type="AlphaFoldDB" id="A0A2N8HGX2"/>
<dbReference type="GO" id="GO:0006260">
    <property type="term" value="P:DNA replication"/>
    <property type="evidence" value="ECO:0007669"/>
    <property type="project" value="UniProtKB-UniRule"/>
</dbReference>
<dbReference type="Gene3D" id="2.40.50.140">
    <property type="entry name" value="Nucleic acid-binding proteins"/>
    <property type="match status" value="1"/>
</dbReference>
<protein>
    <recommendedName>
        <fullName evidence="2 3">Single-stranded DNA-binding protein</fullName>
        <shortName evidence="2">SSB</shortName>
    </recommendedName>
</protein>
<dbReference type="CDD" id="cd04496">
    <property type="entry name" value="SSB_OBF"/>
    <property type="match status" value="1"/>
</dbReference>
<keyword evidence="2" id="KW-0234">DNA repair</keyword>
<comment type="function">
    <text evidence="2">Plays an important role in DNA replication, recombination and repair. Binds to ssDNA and to an array of partner proteins to recruit them to their sites of action during DNA metabolism.</text>
</comment>
<dbReference type="RefSeq" id="WP_102711491.1">
    <property type="nucleotide sequence ID" value="NZ_CABMLK010000001.1"/>
</dbReference>
<evidence type="ECO:0000313" key="6">
    <source>
        <dbReference type="Proteomes" id="UP000236000"/>
    </source>
</evidence>
<gene>
    <name evidence="5" type="ORF">CXU22_00630</name>
</gene>
<keyword evidence="2" id="KW-0235">DNA replication</keyword>
<dbReference type="PANTHER" id="PTHR10302">
    <property type="entry name" value="SINGLE-STRANDED DNA-BINDING PROTEIN"/>
    <property type="match status" value="1"/>
</dbReference>
<keyword evidence="2" id="KW-0233">DNA recombination</keyword>
<evidence type="ECO:0000256" key="4">
    <source>
        <dbReference type="SAM" id="MobiDB-lite"/>
    </source>
</evidence>
<evidence type="ECO:0000256" key="1">
    <source>
        <dbReference type="ARBA" id="ARBA00023125"/>
    </source>
</evidence>
<evidence type="ECO:0000313" key="5">
    <source>
        <dbReference type="EMBL" id="PNC20321.1"/>
    </source>
</evidence>
<dbReference type="HAMAP" id="MF_00984">
    <property type="entry name" value="SSB"/>
    <property type="match status" value="1"/>
</dbReference>
<keyword evidence="1 2" id="KW-0238">DNA-binding</keyword>
<dbReference type="EMBL" id="PJKA01000002">
    <property type="protein sequence ID" value="PNC20321.1"/>
    <property type="molecule type" value="Genomic_DNA"/>
</dbReference>
<dbReference type="GO" id="GO:0003697">
    <property type="term" value="F:single-stranded DNA binding"/>
    <property type="evidence" value="ECO:0007669"/>
    <property type="project" value="UniProtKB-UniRule"/>
</dbReference>
<feature type="short sequence motif" description="Important for interaction with partner proteins" evidence="2">
    <location>
        <begin position="163"/>
        <end position="168"/>
    </location>
</feature>
<sequence length="168" mass="18688">MANLNKVFLMGNLTADPELRYTPKGTAVTDIRLAINRYYAGDNSERQEETTFVDVTLWNRQAEVAGNYLSKGRGVFVEGRLQLDSWEDKASGQKRTKLRVIGENIQLFPRGGEGDMGGAPRQQSQGAPRSSNYGQSQPRPAQNYNPPPMPSNNQSSNDFGDMDDEIPF</sequence>
<dbReference type="PROSITE" id="PS50935">
    <property type="entry name" value="SSB"/>
    <property type="match status" value="1"/>
</dbReference>
<dbReference type="PIRSF" id="PIRSF002070">
    <property type="entry name" value="SSB"/>
    <property type="match status" value="1"/>
</dbReference>
<dbReference type="GO" id="GO:0009295">
    <property type="term" value="C:nucleoid"/>
    <property type="evidence" value="ECO:0007669"/>
    <property type="project" value="TreeGrafter"/>
</dbReference>
<dbReference type="Proteomes" id="UP000236000">
    <property type="component" value="Unassembled WGS sequence"/>
</dbReference>
<comment type="caution">
    <text evidence="5">The sequence shown here is derived from an EMBL/GenBank/DDBJ whole genome shotgun (WGS) entry which is preliminary data.</text>
</comment>
<feature type="compositionally biased region" description="Polar residues" evidence="4">
    <location>
        <begin position="121"/>
        <end position="144"/>
    </location>
</feature>
<dbReference type="InterPro" id="IPR011344">
    <property type="entry name" value="ssDNA-bd"/>
</dbReference>
<dbReference type="GO" id="GO:0006310">
    <property type="term" value="P:DNA recombination"/>
    <property type="evidence" value="ECO:0007669"/>
    <property type="project" value="UniProtKB-UniRule"/>
</dbReference>
<organism evidence="5 6">
    <name type="scientific">Akkermansia muciniphila</name>
    <dbReference type="NCBI Taxonomy" id="239935"/>
    <lineage>
        <taxon>Bacteria</taxon>
        <taxon>Pseudomonadati</taxon>
        <taxon>Verrucomicrobiota</taxon>
        <taxon>Verrucomicrobiia</taxon>
        <taxon>Verrucomicrobiales</taxon>
        <taxon>Akkermansiaceae</taxon>
        <taxon>Akkermansia</taxon>
    </lineage>
</organism>
<name>A0A2N8HGX2_9BACT</name>
<dbReference type="InterPro" id="IPR000424">
    <property type="entry name" value="Primosome_PriB/ssb"/>
</dbReference>
<evidence type="ECO:0000256" key="2">
    <source>
        <dbReference type="HAMAP-Rule" id="MF_00984"/>
    </source>
</evidence>